<dbReference type="EMBL" id="JAPQKL010000001">
    <property type="protein sequence ID" value="KAJ5145744.1"/>
    <property type="molecule type" value="Genomic_DNA"/>
</dbReference>
<feature type="region of interest" description="Disordered" evidence="1">
    <location>
        <begin position="238"/>
        <end position="284"/>
    </location>
</feature>
<feature type="compositionally biased region" description="Polar residues" evidence="1">
    <location>
        <begin position="808"/>
        <end position="817"/>
    </location>
</feature>
<proteinExistence type="predicted"/>
<protein>
    <submittedName>
        <fullName evidence="2">Uncharacterized protein</fullName>
    </submittedName>
</protein>
<gene>
    <name evidence="2" type="ORF">N7515_000308</name>
</gene>
<name>A0A9W9HFQ4_9EURO</name>
<feature type="compositionally biased region" description="Polar residues" evidence="1">
    <location>
        <begin position="99"/>
        <end position="113"/>
    </location>
</feature>
<dbReference type="AlphaFoldDB" id="A0A9W9HFQ4"/>
<feature type="region of interest" description="Disordered" evidence="1">
    <location>
        <begin position="949"/>
        <end position="971"/>
    </location>
</feature>
<feature type="compositionally biased region" description="Basic residues" evidence="1">
    <location>
        <begin position="465"/>
        <end position="474"/>
    </location>
</feature>
<feature type="compositionally biased region" description="Polar residues" evidence="1">
    <location>
        <begin position="890"/>
        <end position="903"/>
    </location>
</feature>
<evidence type="ECO:0000256" key="1">
    <source>
        <dbReference type="SAM" id="MobiDB-lite"/>
    </source>
</evidence>
<feature type="region of interest" description="Disordered" evidence="1">
    <location>
        <begin position="797"/>
        <end position="817"/>
    </location>
</feature>
<feature type="compositionally biased region" description="Low complexity" evidence="1">
    <location>
        <begin position="442"/>
        <end position="460"/>
    </location>
</feature>
<dbReference type="GeneID" id="81400222"/>
<feature type="region of interest" description="Disordered" evidence="1">
    <location>
        <begin position="1"/>
        <end position="188"/>
    </location>
</feature>
<sequence length="971" mass="107154">MAQQYPTSSATGTPHQSTQVFSRPAVVDDIGPAAAISPVQERDGIDGRNSSFEDKQVEVSRFSSDADNDKGRLRSYISAFSLKRRVNKPSPKTLRETSEGTASPSTPGDQSLGGSHKHRSWSNSMKKGFKRVFSRSQHIDTTDATDATAQPSPLSGRSYGVEPVVTTPSKGNVEVVPPGDSLKAPPPLRPLVHSSTMANLRTVPSEYPRPLVRSSTTDSLCDSEPHVTSWADSTLTNTVTSLKPEHGESLSSTREDETLDQLLPPPPSRVVSDTQNDPSSAPLFNRNMQVDCQDLCAVIQREIDRHQRSWSNEAPIVGRVPEGRVVPQMPASHSPYGRHTDRLVPSQGAVVSPVESNEDPVLRVAIDPRMLPPRMLPQMPTSHSQYGRRTDRHVPSQEASVSPAETNETPNFGRVPERRVAPETPGSEHSQYRRRTLRHVPSQEASISSESFSTASGEQSNAQKSHLRPAKRLTVRPSESSPPRTPQEKSDTPLVPHLQDATRNADSPSVESGISSVDPSPRANIVDDALRTLISRRQRESRNRIARLNYYPRDSNGHVLLGDETGVRDIRNAFPVRPGRMRRDYSPSVYSRTYSGIALPRPDVDIDGESQDESGMATVFTQQRMNVSPRPAPPNSTSEDFLKASEDWYRWLSSEVGKLVQTMPPGEHIREYEHFPDEDEKFQEQDERFREQNEQLTNVARDDDVIAPGNDVISTTLTPAETSSFTPPAHVHTEQRSLTRNFSWLFSRPSSDMSEKKDSSENTMGDAHTPHSAPASNPAIHPALRPAMDRAVNPALNSATESARDHNNSTSPASNHHASLASDEYASLASSGPVSPSSVLRARLHNQSPMRLGSQPLQPPDSPTPKAGDRRRVFSESQRSRYAARRAALTQPQPMQQGPSVSNENHRDQEATGVLDRFMEIRERCEEATPSKENKSTVFPNSKAMVEEFLKRSREPRDPPTDSDGDMGGLM</sequence>
<feature type="region of interest" description="Disordered" evidence="1">
    <location>
        <begin position="748"/>
        <end position="781"/>
    </location>
</feature>
<organism evidence="2 3">
    <name type="scientific">Penicillium bovifimosum</name>
    <dbReference type="NCBI Taxonomy" id="126998"/>
    <lineage>
        <taxon>Eukaryota</taxon>
        <taxon>Fungi</taxon>
        <taxon>Dikarya</taxon>
        <taxon>Ascomycota</taxon>
        <taxon>Pezizomycotina</taxon>
        <taxon>Eurotiomycetes</taxon>
        <taxon>Eurotiomycetidae</taxon>
        <taxon>Eurotiales</taxon>
        <taxon>Aspergillaceae</taxon>
        <taxon>Penicillium</taxon>
    </lineage>
</organism>
<feature type="compositionally biased region" description="Polar residues" evidence="1">
    <location>
        <begin position="1"/>
        <end position="21"/>
    </location>
</feature>
<reference evidence="2" key="2">
    <citation type="journal article" date="2023" name="IMA Fungus">
        <title>Comparative genomic study of the Penicillium genus elucidates a diverse pangenome and 15 lateral gene transfer events.</title>
        <authorList>
            <person name="Petersen C."/>
            <person name="Sorensen T."/>
            <person name="Nielsen M.R."/>
            <person name="Sondergaard T.E."/>
            <person name="Sorensen J.L."/>
            <person name="Fitzpatrick D.A."/>
            <person name="Frisvad J.C."/>
            <person name="Nielsen K.L."/>
        </authorList>
    </citation>
    <scope>NUCLEOTIDE SEQUENCE</scope>
    <source>
        <strain evidence="2">IBT 22155</strain>
    </source>
</reference>
<feature type="compositionally biased region" description="Basic and acidic residues" evidence="1">
    <location>
        <begin position="949"/>
        <end position="960"/>
    </location>
</feature>
<accession>A0A9W9HFQ4</accession>
<feature type="compositionally biased region" description="Polar residues" evidence="1">
    <location>
        <begin position="397"/>
        <end position="410"/>
    </location>
</feature>
<feature type="compositionally biased region" description="Basic and acidic residues" evidence="1">
    <location>
        <begin position="40"/>
        <end position="58"/>
    </location>
</feature>
<comment type="caution">
    <text evidence="2">The sequence shown here is derived from an EMBL/GenBank/DDBJ whole genome shotgun (WGS) entry which is preliminary data.</text>
</comment>
<dbReference type="Proteomes" id="UP001149079">
    <property type="component" value="Unassembled WGS sequence"/>
</dbReference>
<evidence type="ECO:0000313" key="2">
    <source>
        <dbReference type="EMBL" id="KAJ5145744.1"/>
    </source>
</evidence>
<feature type="compositionally biased region" description="Basic and acidic residues" evidence="1">
    <location>
        <begin position="243"/>
        <end position="256"/>
    </location>
</feature>
<dbReference type="OrthoDB" id="9975114at2759"/>
<feature type="region of interest" description="Disordered" evidence="1">
    <location>
        <begin position="372"/>
        <end position="523"/>
    </location>
</feature>
<feature type="region of interest" description="Disordered" evidence="1">
    <location>
        <begin position="849"/>
        <end position="913"/>
    </location>
</feature>
<feature type="compositionally biased region" description="Polar residues" evidence="1">
    <location>
        <begin position="501"/>
        <end position="518"/>
    </location>
</feature>
<dbReference type="RefSeq" id="XP_056526218.1">
    <property type="nucleotide sequence ID" value="XM_056661052.1"/>
</dbReference>
<keyword evidence="3" id="KW-1185">Reference proteome</keyword>
<evidence type="ECO:0000313" key="3">
    <source>
        <dbReference type="Proteomes" id="UP001149079"/>
    </source>
</evidence>
<reference evidence="2" key="1">
    <citation type="submission" date="2022-11" db="EMBL/GenBank/DDBJ databases">
        <authorList>
            <person name="Petersen C."/>
        </authorList>
    </citation>
    <scope>NUCLEOTIDE SEQUENCE</scope>
    <source>
        <strain evidence="2">IBT 22155</strain>
    </source>
</reference>